<sequence>MSLYQWLRPAVSLLCEAEIHTFLRERPQKVGSPMSPDIVLG</sequence>
<dbReference type="EMBL" id="BK015861">
    <property type="protein sequence ID" value="DAD70173.1"/>
    <property type="molecule type" value="Genomic_DNA"/>
</dbReference>
<evidence type="ECO:0000313" key="1">
    <source>
        <dbReference type="EMBL" id="DAD70173.1"/>
    </source>
</evidence>
<organism evidence="1">
    <name type="scientific">Siphoviridae sp. ct3o911</name>
    <dbReference type="NCBI Taxonomy" id="2827560"/>
    <lineage>
        <taxon>Viruses</taxon>
        <taxon>Duplodnaviria</taxon>
        <taxon>Heunggongvirae</taxon>
        <taxon>Uroviricota</taxon>
        <taxon>Caudoviricetes</taxon>
    </lineage>
</organism>
<proteinExistence type="predicted"/>
<name>A0A8S5LJ76_9CAUD</name>
<accession>A0A8S5LJ76</accession>
<protein>
    <submittedName>
        <fullName evidence="1">Uncharacterized protein</fullName>
    </submittedName>
</protein>
<reference evidence="1" key="1">
    <citation type="journal article" date="2021" name="Proc. Natl. Acad. Sci. U.S.A.">
        <title>A Catalog of Tens of Thousands of Viruses from Human Metagenomes Reveals Hidden Associations with Chronic Diseases.</title>
        <authorList>
            <person name="Tisza M.J."/>
            <person name="Buck C.B."/>
        </authorList>
    </citation>
    <scope>NUCLEOTIDE SEQUENCE</scope>
    <source>
        <strain evidence="1">Ct3o911</strain>
    </source>
</reference>